<evidence type="ECO:0000256" key="3">
    <source>
        <dbReference type="SAM" id="SignalP"/>
    </source>
</evidence>
<protein>
    <submittedName>
        <fullName evidence="4">K88 pilin</fullName>
    </submittedName>
</protein>
<name>A0A376DFK7_9GAMM</name>
<dbReference type="AlphaFoldDB" id="A0A376DFK7"/>
<feature type="signal peptide" evidence="3">
    <location>
        <begin position="1"/>
        <end position="26"/>
    </location>
</feature>
<dbReference type="GO" id="GO:0007155">
    <property type="term" value="P:cell adhesion"/>
    <property type="evidence" value="ECO:0007669"/>
    <property type="project" value="InterPro"/>
</dbReference>
<accession>A0A376DFK7</accession>
<dbReference type="EMBL" id="UFXZ01000001">
    <property type="protein sequence ID" value="STC88571.1"/>
    <property type="molecule type" value="Genomic_DNA"/>
</dbReference>
<gene>
    <name evidence="4" type="primary">faeG_4</name>
    <name evidence="4" type="ORF">NCTC12121_01845</name>
</gene>
<evidence type="ECO:0000313" key="5">
    <source>
        <dbReference type="Proteomes" id="UP000255248"/>
    </source>
</evidence>
<dbReference type="Proteomes" id="UP000255248">
    <property type="component" value="Unassembled WGS sequence"/>
</dbReference>
<dbReference type="RefSeq" id="WP_024524970.1">
    <property type="nucleotide sequence ID" value="NZ_CP065626.1"/>
</dbReference>
<proteinExistence type="inferred from homology"/>
<organism evidence="4 5">
    <name type="scientific">Edwardsiella hoshinae</name>
    <dbReference type="NCBI Taxonomy" id="93378"/>
    <lineage>
        <taxon>Bacteria</taxon>
        <taxon>Pseudomonadati</taxon>
        <taxon>Pseudomonadota</taxon>
        <taxon>Gammaproteobacteria</taxon>
        <taxon>Enterobacterales</taxon>
        <taxon>Hafniaceae</taxon>
        <taxon>Edwardsiella</taxon>
    </lineage>
</organism>
<sequence length="299" mass="30841">MNVVVMKSAIRAALLLTPVFSPPVQAEAWQAGSNGGALGLGGDLYSTTYTQKWAWAVGSGLNHLSSPLNAIDPASRTARLAVSQNTPLLLGKTLEAFAAPKRGGVGSIPLISFSDGDGKKVELRCAEGGDGYPRAHDNGLAYIVLPVKDPANNTPIGTARLNLTYVGASAQGGASGSNGKVFSLYAMNQAMAFFGALPINVSGAEIQNGANAVSQISALGGPNLSALLGQIQAVNSNITALTPATSSWVEYTNYSNGTVFSAAYALGFKAGQTVDVTFNRRPAQTTAWTASLRISVTYN</sequence>
<evidence type="ECO:0000256" key="1">
    <source>
        <dbReference type="ARBA" id="ARBA00022729"/>
    </source>
</evidence>
<dbReference type="GO" id="GO:0009289">
    <property type="term" value="C:pilus"/>
    <property type="evidence" value="ECO:0007669"/>
    <property type="project" value="InterPro"/>
</dbReference>
<keyword evidence="1 3" id="KW-0732">Signal</keyword>
<dbReference type="STRING" id="93378.A9798_11445"/>
<reference evidence="4 5" key="1">
    <citation type="submission" date="2018-06" db="EMBL/GenBank/DDBJ databases">
        <authorList>
            <consortium name="Pathogen Informatics"/>
            <person name="Doyle S."/>
        </authorList>
    </citation>
    <scope>NUCLEOTIDE SEQUENCE [LARGE SCALE GENOMIC DNA]</scope>
    <source>
        <strain evidence="4 5">NCTC12121</strain>
    </source>
</reference>
<comment type="similarity">
    <text evidence="2">Belongs to the fimbrial K88 protein family.</text>
</comment>
<dbReference type="InterPro" id="IPR003467">
    <property type="entry name" value="Fimbrial_K88_FaeH"/>
</dbReference>
<feature type="chain" id="PRO_5016597446" evidence="3">
    <location>
        <begin position="27"/>
        <end position="299"/>
    </location>
</feature>
<dbReference type="Pfam" id="PF02432">
    <property type="entry name" value="Fimbrial_K88"/>
    <property type="match status" value="1"/>
</dbReference>
<evidence type="ECO:0000313" key="4">
    <source>
        <dbReference type="EMBL" id="STC88571.1"/>
    </source>
</evidence>
<evidence type="ECO:0000256" key="2">
    <source>
        <dbReference type="ARBA" id="ARBA00049989"/>
    </source>
</evidence>